<evidence type="ECO:0000313" key="2">
    <source>
        <dbReference type="EMBL" id="CEQ02786.1"/>
    </source>
</evidence>
<organism evidence="2 3">
    <name type="scientific">Paraclostridium sordellii</name>
    <name type="common">Clostridium sordellii</name>
    <dbReference type="NCBI Taxonomy" id="1505"/>
    <lineage>
        <taxon>Bacteria</taxon>
        <taxon>Bacillati</taxon>
        <taxon>Bacillota</taxon>
        <taxon>Clostridia</taxon>
        <taxon>Peptostreptococcales</taxon>
        <taxon>Peptostreptococcaceae</taxon>
        <taxon>Paraclostridium</taxon>
    </lineage>
</organism>
<reference evidence="2 3" key="1">
    <citation type="submission" date="2015-01" db="EMBL/GenBank/DDBJ databases">
        <authorList>
            <person name="Aslett A.Martin."/>
            <person name="De Silva Nishadi"/>
        </authorList>
    </citation>
    <scope>NUCLEOTIDE SEQUENCE [LARGE SCALE GENOMIC DNA]</scope>
    <source>
        <strain evidence="2 3">R28058</strain>
    </source>
</reference>
<protein>
    <submittedName>
        <fullName evidence="2">Uncharacterized protein</fullName>
    </submittedName>
</protein>
<gene>
    <name evidence="2" type="ORF">R28058_05191</name>
</gene>
<accession>A0A0C7QJT8</accession>
<evidence type="ECO:0000256" key="1">
    <source>
        <dbReference type="SAM" id="MobiDB-lite"/>
    </source>
</evidence>
<proteinExistence type="predicted"/>
<dbReference type="EMBL" id="CEKZ01000003">
    <property type="protein sequence ID" value="CEQ02786.1"/>
    <property type="molecule type" value="Genomic_DNA"/>
</dbReference>
<dbReference type="AlphaFoldDB" id="A0A0C7QJT8"/>
<dbReference type="RefSeq" id="WP_055334480.1">
    <property type="nucleotide sequence ID" value="NZ_CDNF01000003.1"/>
</dbReference>
<evidence type="ECO:0000313" key="3">
    <source>
        <dbReference type="Proteomes" id="UP000049127"/>
    </source>
</evidence>
<sequence length="64" mass="7865">MNNNLNEKEYEAIKKDEEEKDREQLGQEILDREHRNFEFEEETDPAKLRAKLNERNLKEELQDM</sequence>
<feature type="region of interest" description="Disordered" evidence="1">
    <location>
        <begin position="1"/>
        <end position="24"/>
    </location>
</feature>
<name>A0A0C7QJT8_PARSO</name>
<dbReference type="Proteomes" id="UP000049127">
    <property type="component" value="Unassembled WGS sequence"/>
</dbReference>